<accession>A0ABV0SEK5</accession>
<dbReference type="EMBL" id="JAHRIN010077180">
    <property type="protein sequence ID" value="MEQ2218576.1"/>
    <property type="molecule type" value="Genomic_DNA"/>
</dbReference>
<evidence type="ECO:0000256" key="1">
    <source>
        <dbReference type="SAM" id="Phobius"/>
    </source>
</evidence>
<evidence type="ECO:0000313" key="3">
    <source>
        <dbReference type="Proteomes" id="UP001434883"/>
    </source>
</evidence>
<reference evidence="2 3" key="1">
    <citation type="submission" date="2021-06" db="EMBL/GenBank/DDBJ databases">
        <authorList>
            <person name="Palmer J.M."/>
        </authorList>
    </citation>
    <scope>NUCLEOTIDE SEQUENCE [LARGE SCALE GENOMIC DNA]</scope>
    <source>
        <strain evidence="2 3">XC_2019</strain>
        <tissue evidence="2">Muscle</tissue>
    </source>
</reference>
<evidence type="ECO:0000313" key="2">
    <source>
        <dbReference type="EMBL" id="MEQ2218576.1"/>
    </source>
</evidence>
<feature type="transmembrane region" description="Helical" evidence="1">
    <location>
        <begin position="12"/>
        <end position="33"/>
    </location>
</feature>
<keyword evidence="3" id="KW-1185">Reference proteome</keyword>
<sequence length="57" mass="6474">AEILGPQVRTLFSTAGVCLFFAVGYMLLPLLAFFMRDWRLLQVSFMVAGCICLPLFW</sequence>
<feature type="transmembrane region" description="Helical" evidence="1">
    <location>
        <begin position="40"/>
        <end position="56"/>
    </location>
</feature>
<keyword evidence="1" id="KW-0472">Membrane</keyword>
<keyword evidence="1" id="KW-0812">Transmembrane</keyword>
<proteinExistence type="predicted"/>
<feature type="non-terminal residue" evidence="2">
    <location>
        <position position="1"/>
    </location>
</feature>
<gene>
    <name evidence="2" type="ORF">XENOCAPTIV_005193</name>
</gene>
<organism evidence="2 3">
    <name type="scientific">Xenoophorus captivus</name>
    <dbReference type="NCBI Taxonomy" id="1517983"/>
    <lineage>
        <taxon>Eukaryota</taxon>
        <taxon>Metazoa</taxon>
        <taxon>Chordata</taxon>
        <taxon>Craniata</taxon>
        <taxon>Vertebrata</taxon>
        <taxon>Euteleostomi</taxon>
        <taxon>Actinopterygii</taxon>
        <taxon>Neopterygii</taxon>
        <taxon>Teleostei</taxon>
        <taxon>Neoteleostei</taxon>
        <taxon>Acanthomorphata</taxon>
        <taxon>Ovalentaria</taxon>
        <taxon>Atherinomorphae</taxon>
        <taxon>Cyprinodontiformes</taxon>
        <taxon>Goodeidae</taxon>
        <taxon>Xenoophorus</taxon>
    </lineage>
</organism>
<name>A0ABV0SEK5_9TELE</name>
<keyword evidence="1" id="KW-1133">Transmembrane helix</keyword>
<protein>
    <submittedName>
        <fullName evidence="2">Uncharacterized protein</fullName>
    </submittedName>
</protein>
<dbReference type="Proteomes" id="UP001434883">
    <property type="component" value="Unassembled WGS sequence"/>
</dbReference>
<comment type="caution">
    <text evidence="2">The sequence shown here is derived from an EMBL/GenBank/DDBJ whole genome shotgun (WGS) entry which is preliminary data.</text>
</comment>